<feature type="signal peptide" evidence="1">
    <location>
        <begin position="1"/>
        <end position="23"/>
    </location>
</feature>
<dbReference type="InterPro" id="IPR010131">
    <property type="entry name" value="MdtP/NodT-like"/>
</dbReference>
<comment type="caution">
    <text evidence="2">The sequence shown here is derived from an EMBL/GenBank/DDBJ whole genome shotgun (WGS) entry which is preliminary data.</text>
</comment>
<proteinExistence type="predicted"/>
<dbReference type="Proteomes" id="UP000218327">
    <property type="component" value="Unassembled WGS sequence"/>
</dbReference>
<protein>
    <recommendedName>
        <fullName evidence="4">TolC family protein</fullName>
    </recommendedName>
</protein>
<evidence type="ECO:0000313" key="2">
    <source>
        <dbReference type="EMBL" id="PCJ23699.1"/>
    </source>
</evidence>
<sequence length="563" mass="63057">MKFPYKHLSLILSAGILVSCTSAAYKRGADQESYSAIAGKTALVPGMSEQVQIDEEKQVDLATYQINNASFDFLDNESESEVGASIISLNGALNLAFQHSKDYQTQKERLYLEALSLTFDRYRYTPTFSANGRGDYQWDAQDQFVVDMQALTGMERLNTSERVDASTSLGARYLLKSGGAIALNLTNNFTRFLTGDISEFGTGALIGSFTQPLLRDFGSKIETETLMQAERDLLYQLRDFTRFRKTFAVRVASQYYSVLLNRETATNNYAGLLANNQSLERERAFQAEGLTTLLEVGRLEQSSLQADLRWTSSITRYKRSLDNFKILIGLNADDNIVLSDDEMALITDTGMNSPDLSLEQAIELAVQTRLDLYTQLDRVQDSARKIEVAANALDPALDLSFVASVPDARNGNLGELDFENAVYTAGLSLELPLNAKAERNNYRRSLIDYDVATRDYLLALDDIKLGVIDTWRRMNEALKSYDINVTSVQINERRVEEAELRAELGLGDIQDTVDSQNDLTAARTELISSIVDHNVAKLEFWRDVGLLYVDDTGQWEEGINEPR</sequence>
<dbReference type="PANTHER" id="PTHR30203:SF33">
    <property type="entry name" value="BLR4455 PROTEIN"/>
    <property type="match status" value="1"/>
</dbReference>
<dbReference type="EMBL" id="NVVJ01000035">
    <property type="protein sequence ID" value="PCJ23699.1"/>
    <property type="molecule type" value="Genomic_DNA"/>
</dbReference>
<accession>A0A2A5AWR6</accession>
<keyword evidence="1" id="KW-0732">Signal</keyword>
<dbReference type="GO" id="GO:0015562">
    <property type="term" value="F:efflux transmembrane transporter activity"/>
    <property type="evidence" value="ECO:0007669"/>
    <property type="project" value="InterPro"/>
</dbReference>
<evidence type="ECO:0008006" key="4">
    <source>
        <dbReference type="Google" id="ProtNLM"/>
    </source>
</evidence>
<feature type="chain" id="PRO_5012540094" description="TolC family protein" evidence="1">
    <location>
        <begin position="24"/>
        <end position="563"/>
    </location>
</feature>
<reference evidence="3" key="1">
    <citation type="submission" date="2017-08" db="EMBL/GenBank/DDBJ databases">
        <title>A dynamic microbial community with high functional redundancy inhabits the cold, oxic subseafloor aquifer.</title>
        <authorList>
            <person name="Tully B.J."/>
            <person name="Wheat C.G."/>
            <person name="Glazer B.T."/>
            <person name="Huber J.A."/>
        </authorList>
    </citation>
    <scope>NUCLEOTIDE SEQUENCE [LARGE SCALE GENOMIC DNA]</scope>
</reference>
<dbReference type="Gene3D" id="1.20.1600.10">
    <property type="entry name" value="Outer membrane efflux proteins (OEP)"/>
    <property type="match status" value="1"/>
</dbReference>
<gene>
    <name evidence="2" type="ORF">COA96_11130</name>
</gene>
<evidence type="ECO:0000256" key="1">
    <source>
        <dbReference type="SAM" id="SignalP"/>
    </source>
</evidence>
<dbReference type="AlphaFoldDB" id="A0A2A5AWR6"/>
<organism evidence="2 3">
    <name type="scientific">SAR86 cluster bacterium</name>
    <dbReference type="NCBI Taxonomy" id="2030880"/>
    <lineage>
        <taxon>Bacteria</taxon>
        <taxon>Pseudomonadati</taxon>
        <taxon>Pseudomonadota</taxon>
        <taxon>Gammaproteobacteria</taxon>
        <taxon>SAR86 cluster</taxon>
    </lineage>
</organism>
<dbReference type="PANTHER" id="PTHR30203">
    <property type="entry name" value="OUTER MEMBRANE CATION EFFLUX PROTEIN"/>
    <property type="match status" value="1"/>
</dbReference>
<dbReference type="PROSITE" id="PS51257">
    <property type="entry name" value="PROKAR_LIPOPROTEIN"/>
    <property type="match status" value="1"/>
</dbReference>
<name>A0A2A5AWR6_9GAMM</name>
<dbReference type="SUPFAM" id="SSF56954">
    <property type="entry name" value="Outer membrane efflux proteins (OEP)"/>
    <property type="match status" value="1"/>
</dbReference>
<evidence type="ECO:0000313" key="3">
    <source>
        <dbReference type="Proteomes" id="UP000218327"/>
    </source>
</evidence>